<name>A0AAE0YSZ3_9GAST</name>
<reference evidence="1" key="1">
    <citation type="journal article" date="2023" name="G3 (Bethesda)">
        <title>A reference genome for the long-term kleptoplast-retaining sea slug Elysia crispata morphotype clarki.</title>
        <authorList>
            <person name="Eastman K.E."/>
            <person name="Pendleton A.L."/>
            <person name="Shaikh M.A."/>
            <person name="Suttiyut T."/>
            <person name="Ogas R."/>
            <person name="Tomko P."/>
            <person name="Gavelis G."/>
            <person name="Widhalm J.R."/>
            <person name="Wisecaver J.H."/>
        </authorList>
    </citation>
    <scope>NUCLEOTIDE SEQUENCE</scope>
    <source>
        <strain evidence="1">ECLA1</strain>
    </source>
</reference>
<dbReference type="Proteomes" id="UP001283361">
    <property type="component" value="Unassembled WGS sequence"/>
</dbReference>
<sequence>MTNKLYEPVDFTSKLASFDPDARQALTVTADGEQSVADDKHLEAEEQIRNKQTGTAHETCFVDNHKDTNRNIDEIIKLDESHRKGNVEKALSDGRLDIECVLNSRSRDYEYWKGGGIRDSGVLTDLDFGEELEELENDSDDFIEETLNQLHGSLESSSVASQIDSCDTDTTRDIGTITELCSAEDPDEVEILSLVQEQIPRYRLRADTVTDFTGYRNRDFLHTSGRGSAAAANEQTDFDLSPEQIGESLNYFGATGAESSIRQDMDTNFMESYFALIFQFDPEPFCLEASGYLRLRKRLPDTLILAETVNHRALEAELIRNV</sequence>
<evidence type="ECO:0000313" key="2">
    <source>
        <dbReference type="Proteomes" id="UP001283361"/>
    </source>
</evidence>
<dbReference type="AlphaFoldDB" id="A0AAE0YSZ3"/>
<evidence type="ECO:0000313" key="1">
    <source>
        <dbReference type="EMBL" id="KAK3756724.1"/>
    </source>
</evidence>
<comment type="caution">
    <text evidence="1">The sequence shown here is derived from an EMBL/GenBank/DDBJ whole genome shotgun (WGS) entry which is preliminary data.</text>
</comment>
<gene>
    <name evidence="1" type="ORF">RRG08_018448</name>
</gene>
<dbReference type="EMBL" id="JAWDGP010005477">
    <property type="protein sequence ID" value="KAK3756724.1"/>
    <property type="molecule type" value="Genomic_DNA"/>
</dbReference>
<proteinExistence type="predicted"/>
<keyword evidence="2" id="KW-1185">Reference proteome</keyword>
<protein>
    <submittedName>
        <fullName evidence="1">Uncharacterized protein</fullName>
    </submittedName>
</protein>
<accession>A0AAE0YSZ3</accession>
<organism evidence="1 2">
    <name type="scientific">Elysia crispata</name>
    <name type="common">lettuce slug</name>
    <dbReference type="NCBI Taxonomy" id="231223"/>
    <lineage>
        <taxon>Eukaryota</taxon>
        <taxon>Metazoa</taxon>
        <taxon>Spiralia</taxon>
        <taxon>Lophotrochozoa</taxon>
        <taxon>Mollusca</taxon>
        <taxon>Gastropoda</taxon>
        <taxon>Heterobranchia</taxon>
        <taxon>Euthyneura</taxon>
        <taxon>Panpulmonata</taxon>
        <taxon>Sacoglossa</taxon>
        <taxon>Placobranchoidea</taxon>
        <taxon>Plakobranchidae</taxon>
        <taxon>Elysia</taxon>
    </lineage>
</organism>